<comment type="caution">
    <text evidence="4">The sequence shown here is derived from an EMBL/GenBank/DDBJ whole genome shotgun (WGS) entry which is preliminary data.</text>
</comment>
<evidence type="ECO:0000313" key="5">
    <source>
        <dbReference type="Proteomes" id="UP000567795"/>
    </source>
</evidence>
<sequence>MTVTTADVSATPADSPASPASHSVRPPAFREVFRRQAAGVWVVTVPGERPAGFTATSVTSVSAEPPLVSFGIGRTASTWPALSRATHIGVHLLAEDQRTLAGTFARSGADRFAPPTSWHTGAHGVPVLDGVLARLVCEVETRIDAGDHTVVLARAVESEHRDGRPLLYHSGGYHTLRD</sequence>
<dbReference type="SUPFAM" id="SSF50475">
    <property type="entry name" value="FMN-binding split barrel"/>
    <property type="match status" value="1"/>
</dbReference>
<dbReference type="EMBL" id="JACBZD010000001">
    <property type="protein sequence ID" value="NYI04244.1"/>
    <property type="molecule type" value="Genomic_DNA"/>
</dbReference>
<feature type="domain" description="Flavin reductase like" evidence="3">
    <location>
        <begin position="33"/>
        <end position="175"/>
    </location>
</feature>
<dbReference type="RefSeq" id="WP_179813170.1">
    <property type="nucleotide sequence ID" value="NZ_JACBZD010000001.1"/>
</dbReference>
<dbReference type="PANTHER" id="PTHR30466:SF1">
    <property type="entry name" value="FMN REDUCTASE (NADH) RUTF"/>
    <property type="match status" value="1"/>
</dbReference>
<dbReference type="InterPro" id="IPR050268">
    <property type="entry name" value="NADH-dep_flavin_reductase"/>
</dbReference>
<accession>A0A852ZU02</accession>
<keyword evidence="5" id="KW-1185">Reference proteome</keyword>
<reference evidence="4 5" key="1">
    <citation type="submission" date="2020-07" db="EMBL/GenBank/DDBJ databases">
        <title>Sequencing the genomes of 1000 actinobacteria strains.</title>
        <authorList>
            <person name="Klenk H.-P."/>
        </authorList>
    </citation>
    <scope>NUCLEOTIDE SEQUENCE [LARGE SCALE GENOMIC DNA]</scope>
    <source>
        <strain evidence="4 5">DSM 42178</strain>
    </source>
</reference>
<dbReference type="Proteomes" id="UP000567795">
    <property type="component" value="Unassembled WGS sequence"/>
</dbReference>
<feature type="region of interest" description="Disordered" evidence="2">
    <location>
        <begin position="1"/>
        <end position="24"/>
    </location>
</feature>
<dbReference type="PANTHER" id="PTHR30466">
    <property type="entry name" value="FLAVIN REDUCTASE"/>
    <property type="match status" value="1"/>
</dbReference>
<evidence type="ECO:0000256" key="1">
    <source>
        <dbReference type="ARBA" id="ARBA00023002"/>
    </source>
</evidence>
<name>A0A852ZU02_9ACTN</name>
<dbReference type="AlphaFoldDB" id="A0A852ZU02"/>
<gene>
    <name evidence="4" type="ORF">FHU37_001187</name>
</gene>
<protein>
    <submittedName>
        <fullName evidence="4">Flavin reductase (DIM6/NTAB) family NADH-FMN oxidoreductase RutF</fullName>
    </submittedName>
</protein>
<evidence type="ECO:0000256" key="2">
    <source>
        <dbReference type="SAM" id="MobiDB-lite"/>
    </source>
</evidence>
<dbReference type="GO" id="GO:0006208">
    <property type="term" value="P:pyrimidine nucleobase catabolic process"/>
    <property type="evidence" value="ECO:0007669"/>
    <property type="project" value="TreeGrafter"/>
</dbReference>
<evidence type="ECO:0000313" key="4">
    <source>
        <dbReference type="EMBL" id="NYI04244.1"/>
    </source>
</evidence>
<organism evidence="4 5">
    <name type="scientific">Allostreptomyces psammosilenae</name>
    <dbReference type="NCBI Taxonomy" id="1892865"/>
    <lineage>
        <taxon>Bacteria</taxon>
        <taxon>Bacillati</taxon>
        <taxon>Actinomycetota</taxon>
        <taxon>Actinomycetes</taxon>
        <taxon>Kitasatosporales</taxon>
        <taxon>Streptomycetaceae</taxon>
        <taxon>Allostreptomyces</taxon>
    </lineage>
</organism>
<evidence type="ECO:0000259" key="3">
    <source>
        <dbReference type="SMART" id="SM00903"/>
    </source>
</evidence>
<proteinExistence type="predicted"/>
<dbReference type="GO" id="GO:0042602">
    <property type="term" value="F:riboflavin reductase (NADPH) activity"/>
    <property type="evidence" value="ECO:0007669"/>
    <property type="project" value="TreeGrafter"/>
</dbReference>
<dbReference type="InterPro" id="IPR012349">
    <property type="entry name" value="Split_barrel_FMN-bd"/>
</dbReference>
<dbReference type="Pfam" id="PF01613">
    <property type="entry name" value="Flavin_Reduct"/>
    <property type="match status" value="1"/>
</dbReference>
<keyword evidence="1" id="KW-0560">Oxidoreductase</keyword>
<dbReference type="Gene3D" id="2.30.110.10">
    <property type="entry name" value="Electron Transport, Fmn-binding Protein, Chain A"/>
    <property type="match status" value="1"/>
</dbReference>
<dbReference type="InterPro" id="IPR002563">
    <property type="entry name" value="Flavin_Rdtase-like_dom"/>
</dbReference>
<dbReference type="GO" id="GO:0010181">
    <property type="term" value="F:FMN binding"/>
    <property type="evidence" value="ECO:0007669"/>
    <property type="project" value="InterPro"/>
</dbReference>
<dbReference type="SMART" id="SM00903">
    <property type="entry name" value="Flavin_Reduct"/>
    <property type="match status" value="1"/>
</dbReference>